<proteinExistence type="predicted"/>
<dbReference type="Pfam" id="PF18798">
    <property type="entry name" value="LPD3"/>
    <property type="match status" value="1"/>
</dbReference>
<dbReference type="AlphaFoldDB" id="A0A5R9KSL8"/>
<comment type="caution">
    <text evidence="2">The sequence shown here is derived from an EMBL/GenBank/DDBJ whole genome shotgun (WGS) entry which is preliminary data.</text>
</comment>
<keyword evidence="3" id="KW-1185">Reference proteome</keyword>
<organism evidence="2 3">
    <name type="scientific">Dyadobacter luticola</name>
    <dbReference type="NCBI Taxonomy" id="1979387"/>
    <lineage>
        <taxon>Bacteria</taxon>
        <taxon>Pseudomonadati</taxon>
        <taxon>Bacteroidota</taxon>
        <taxon>Cytophagia</taxon>
        <taxon>Cytophagales</taxon>
        <taxon>Spirosomataceae</taxon>
        <taxon>Dyadobacter</taxon>
    </lineage>
</organism>
<gene>
    <name evidence="2" type="ORF">FEN17_22150</name>
</gene>
<dbReference type="Proteomes" id="UP000306402">
    <property type="component" value="Unassembled WGS sequence"/>
</dbReference>
<dbReference type="RefSeq" id="WP_138367566.1">
    <property type="nucleotide sequence ID" value="NZ_VCEJ01000005.1"/>
</dbReference>
<evidence type="ECO:0000259" key="1">
    <source>
        <dbReference type="Pfam" id="PF18798"/>
    </source>
</evidence>
<feature type="domain" description="Large polyvalent protein-associated" evidence="1">
    <location>
        <begin position="7"/>
        <end position="112"/>
    </location>
</feature>
<accession>A0A5R9KSL8</accession>
<protein>
    <recommendedName>
        <fullName evidence="1">Large polyvalent protein-associated domain-containing protein</fullName>
    </recommendedName>
</protein>
<sequence length="132" mass="15467">MELSLLRRLARERVKQDLVLPNVGIYREELGAEIRFNMAGVKECINQPFDPYREKILLLIDGLEEALLNATYVGFTSQQNHNRQHVVGYHFFETRIGGKTAYFNVQLTVQNQNYLYSITESIRWETLEQKNT</sequence>
<evidence type="ECO:0000313" key="3">
    <source>
        <dbReference type="Proteomes" id="UP000306402"/>
    </source>
</evidence>
<name>A0A5R9KSL8_9BACT</name>
<evidence type="ECO:0000313" key="2">
    <source>
        <dbReference type="EMBL" id="TLU99275.1"/>
    </source>
</evidence>
<dbReference type="OrthoDB" id="959652at2"/>
<dbReference type="InterPro" id="IPR040824">
    <property type="entry name" value="LPD3"/>
</dbReference>
<reference evidence="2 3" key="1">
    <citation type="submission" date="2019-05" db="EMBL/GenBank/DDBJ databases">
        <authorList>
            <person name="Qu J.-H."/>
        </authorList>
    </citation>
    <scope>NUCLEOTIDE SEQUENCE [LARGE SCALE GENOMIC DNA]</scope>
    <source>
        <strain evidence="2 3">T17</strain>
    </source>
</reference>
<dbReference type="EMBL" id="VCEJ01000005">
    <property type="protein sequence ID" value="TLU99275.1"/>
    <property type="molecule type" value="Genomic_DNA"/>
</dbReference>